<evidence type="ECO:0000313" key="2">
    <source>
        <dbReference type="Proteomes" id="UP000650833"/>
    </source>
</evidence>
<keyword evidence="2" id="KW-1185">Reference proteome</keyword>
<reference evidence="1" key="1">
    <citation type="submission" date="2020-12" db="EMBL/GenBank/DDBJ databases">
        <title>Metabolic potential, ecology and presence of endohyphal bacteria is reflected in genomic diversity of Mucoromycotina.</title>
        <authorList>
            <person name="Muszewska A."/>
            <person name="Okrasinska A."/>
            <person name="Steczkiewicz K."/>
            <person name="Drgas O."/>
            <person name="Orlowska M."/>
            <person name="Perlinska-Lenart U."/>
            <person name="Aleksandrzak-Piekarczyk T."/>
            <person name="Szatraj K."/>
            <person name="Zielenkiewicz U."/>
            <person name="Pilsyk S."/>
            <person name="Malc E."/>
            <person name="Mieczkowski P."/>
            <person name="Kruszewska J.S."/>
            <person name="Biernat P."/>
            <person name="Pawlowska J."/>
        </authorList>
    </citation>
    <scope>NUCLEOTIDE SEQUENCE</scope>
    <source>
        <strain evidence="1">CBS 226.32</strain>
    </source>
</reference>
<organism evidence="1 2">
    <name type="scientific">Mucor plumbeus</name>
    <dbReference type="NCBI Taxonomy" id="97098"/>
    <lineage>
        <taxon>Eukaryota</taxon>
        <taxon>Fungi</taxon>
        <taxon>Fungi incertae sedis</taxon>
        <taxon>Mucoromycota</taxon>
        <taxon>Mucoromycotina</taxon>
        <taxon>Mucoromycetes</taxon>
        <taxon>Mucorales</taxon>
        <taxon>Mucorineae</taxon>
        <taxon>Mucoraceae</taxon>
        <taxon>Mucor</taxon>
    </lineage>
</organism>
<name>A0A8H7VAE1_9FUNG</name>
<gene>
    <name evidence="1" type="ORF">INT46_000286</name>
</gene>
<evidence type="ECO:0000313" key="1">
    <source>
        <dbReference type="EMBL" id="KAG2211462.1"/>
    </source>
</evidence>
<dbReference type="AlphaFoldDB" id="A0A8H7VAE1"/>
<protein>
    <submittedName>
        <fullName evidence="1">Uncharacterized protein</fullName>
    </submittedName>
</protein>
<dbReference type="EMBL" id="JAEPRC010000065">
    <property type="protein sequence ID" value="KAG2211462.1"/>
    <property type="molecule type" value="Genomic_DNA"/>
</dbReference>
<comment type="caution">
    <text evidence="1">The sequence shown here is derived from an EMBL/GenBank/DDBJ whole genome shotgun (WGS) entry which is preliminary data.</text>
</comment>
<proteinExistence type="predicted"/>
<accession>A0A8H7VAE1</accession>
<dbReference type="OrthoDB" id="2256163at2759"/>
<dbReference type="Proteomes" id="UP000650833">
    <property type="component" value="Unassembled WGS sequence"/>
</dbReference>
<sequence>MEQRTAIVPRDWEDRSYWMKELLDEQESVTQELKQQQVGLIKVDVNSTIRHVLNKFTLN</sequence>